<protein>
    <submittedName>
        <fullName evidence="1">Uncharacterized protein</fullName>
    </submittedName>
</protein>
<dbReference type="Proteomes" id="UP000814243">
    <property type="component" value="Unassembled WGS sequence"/>
</dbReference>
<evidence type="ECO:0000313" key="2">
    <source>
        <dbReference type="Proteomes" id="UP000814243"/>
    </source>
</evidence>
<evidence type="ECO:0000313" key="1">
    <source>
        <dbReference type="EMBL" id="KAH9639654.1"/>
    </source>
</evidence>
<gene>
    <name evidence="1" type="ORF">HF086_009107</name>
</gene>
<organism evidence="1 2">
    <name type="scientific">Spodoptera exigua</name>
    <name type="common">Beet armyworm</name>
    <name type="synonym">Noctua fulgens</name>
    <dbReference type="NCBI Taxonomy" id="7107"/>
    <lineage>
        <taxon>Eukaryota</taxon>
        <taxon>Metazoa</taxon>
        <taxon>Ecdysozoa</taxon>
        <taxon>Arthropoda</taxon>
        <taxon>Hexapoda</taxon>
        <taxon>Insecta</taxon>
        <taxon>Pterygota</taxon>
        <taxon>Neoptera</taxon>
        <taxon>Endopterygota</taxon>
        <taxon>Lepidoptera</taxon>
        <taxon>Glossata</taxon>
        <taxon>Ditrysia</taxon>
        <taxon>Noctuoidea</taxon>
        <taxon>Noctuidae</taxon>
        <taxon>Amphipyrinae</taxon>
        <taxon>Spodoptera</taxon>
    </lineage>
</organism>
<name>A0A922MNM2_SPOEX</name>
<accession>A0A922MNM2</accession>
<sequence>SKTWSDGSLKGIKKPVSKGQRLAIVHAGSEAGFVPNALLLFKAGAKSEDYHDNMNFENYTKWLRTQLIPNLPPNSVGLYTCNNMVISYHYMFLEKTLLICGLNVNQIISHLEEDDDVFAADIFITPPDNWQNSDEDSGDEEFASINNLSRHQLLAEAELGSPDRLNLSLG</sequence>
<dbReference type="EMBL" id="JACEFF010000321">
    <property type="protein sequence ID" value="KAH9639654.1"/>
    <property type="molecule type" value="Genomic_DNA"/>
</dbReference>
<dbReference type="AlphaFoldDB" id="A0A922MNM2"/>
<comment type="caution">
    <text evidence="1">The sequence shown here is derived from an EMBL/GenBank/DDBJ whole genome shotgun (WGS) entry which is preliminary data.</text>
</comment>
<feature type="non-terminal residue" evidence="1">
    <location>
        <position position="170"/>
    </location>
</feature>
<proteinExistence type="predicted"/>
<reference evidence="1" key="1">
    <citation type="journal article" date="2021" name="G3 (Bethesda)">
        <title>Genome and transcriptome analysis of the beet armyworm Spodoptera exigua reveals targets for pest control. .</title>
        <authorList>
            <person name="Simon S."/>
            <person name="Breeschoten T."/>
            <person name="Jansen H.J."/>
            <person name="Dirks R.P."/>
            <person name="Schranz M.E."/>
            <person name="Ros V.I.D."/>
        </authorList>
    </citation>
    <scope>NUCLEOTIDE SEQUENCE</scope>
    <source>
        <strain evidence="1">TB_SE_WUR_2020</strain>
    </source>
</reference>